<evidence type="ECO:0000313" key="1">
    <source>
        <dbReference type="EMBL" id="KAI0529105.1"/>
    </source>
</evidence>
<protein>
    <recommendedName>
        <fullName evidence="3">DUF4283 domain-containing protein</fullName>
    </recommendedName>
</protein>
<keyword evidence="2" id="KW-1185">Reference proteome</keyword>
<proteinExistence type="predicted"/>
<accession>A0A8T3CBH4</accession>
<dbReference type="Proteomes" id="UP000829196">
    <property type="component" value="Unassembled WGS sequence"/>
</dbReference>
<name>A0A8T3CBH4_DENNO</name>
<evidence type="ECO:0008006" key="3">
    <source>
        <dbReference type="Google" id="ProtNLM"/>
    </source>
</evidence>
<dbReference type="EMBL" id="JAGYWB010000002">
    <property type="protein sequence ID" value="KAI0529105.1"/>
    <property type="molecule type" value="Genomic_DNA"/>
</dbReference>
<dbReference type="AlphaFoldDB" id="A0A8T3CBH4"/>
<sequence>MGAKGETLSGNSAIHEVEDFREWMTCLVLMHVGLNLRMEDCSLLLFLDAIEEVLNGGPWYVGGFVIGLDKWTPNFSPHSLDGISSPIWKVRRPDCLPPESYSNLVENTAEIKGRDEVVVSINSNLLSKPDLAHNTNVEFNVSGSLDADNTPGPIVTSPACMPKIAEVLNFQTPQEMEAVTNECEKDLNTILAPSMAVNPSKEEGSTGALDNTAESLGSLDLNFKIPPSMEAVKAVDTHSIPAGLKSVSSMDSPKLVENSNFQVPNLMEAVMEKVVEEQVTVLIPSKADNISGLHAFNDFLGDGCSNSISPSSTTSLKFNKTILFKGNKSTLLSDSKPKLFKELQGLGPMKDQSRRRIVDHKVKNGSMGSSQKLSI</sequence>
<gene>
    <name evidence="1" type="ORF">KFK09_001652</name>
</gene>
<organism evidence="1 2">
    <name type="scientific">Dendrobium nobile</name>
    <name type="common">Orchid</name>
    <dbReference type="NCBI Taxonomy" id="94219"/>
    <lineage>
        <taxon>Eukaryota</taxon>
        <taxon>Viridiplantae</taxon>
        <taxon>Streptophyta</taxon>
        <taxon>Embryophyta</taxon>
        <taxon>Tracheophyta</taxon>
        <taxon>Spermatophyta</taxon>
        <taxon>Magnoliopsida</taxon>
        <taxon>Liliopsida</taxon>
        <taxon>Asparagales</taxon>
        <taxon>Orchidaceae</taxon>
        <taxon>Epidendroideae</taxon>
        <taxon>Malaxideae</taxon>
        <taxon>Dendrobiinae</taxon>
        <taxon>Dendrobium</taxon>
    </lineage>
</organism>
<reference evidence="1" key="1">
    <citation type="journal article" date="2022" name="Front. Genet.">
        <title>Chromosome-Scale Assembly of the Dendrobium nobile Genome Provides Insights Into the Molecular Mechanism of the Biosynthesis of the Medicinal Active Ingredient of Dendrobium.</title>
        <authorList>
            <person name="Xu Q."/>
            <person name="Niu S.-C."/>
            <person name="Li K.-L."/>
            <person name="Zheng P.-J."/>
            <person name="Zhang X.-J."/>
            <person name="Jia Y."/>
            <person name="Liu Y."/>
            <person name="Niu Y.-X."/>
            <person name="Yu L.-H."/>
            <person name="Chen D.-F."/>
            <person name="Zhang G.-Q."/>
        </authorList>
    </citation>
    <scope>NUCLEOTIDE SEQUENCE</scope>
    <source>
        <tissue evidence="1">Leaf</tissue>
    </source>
</reference>
<evidence type="ECO:0000313" key="2">
    <source>
        <dbReference type="Proteomes" id="UP000829196"/>
    </source>
</evidence>
<comment type="caution">
    <text evidence="1">The sequence shown here is derived from an EMBL/GenBank/DDBJ whole genome shotgun (WGS) entry which is preliminary data.</text>
</comment>